<evidence type="ECO:0000256" key="5">
    <source>
        <dbReference type="SAM" id="Phobius"/>
    </source>
</evidence>
<feature type="transmembrane region" description="Helical" evidence="5">
    <location>
        <begin position="140"/>
        <end position="161"/>
    </location>
</feature>
<reference evidence="7 8" key="1">
    <citation type="submission" date="2018-06" db="EMBL/GenBank/DDBJ databases">
        <title>Natronomonas sp. F16-60 a new haloarchaeon isolated from a solar saltern of Isla Cristina, Huelva, Spain.</title>
        <authorList>
            <person name="Duran-Viseras A."/>
            <person name="Sanchez-Porro C."/>
            <person name="Ventosa A."/>
        </authorList>
    </citation>
    <scope>NUCLEOTIDE SEQUENCE [LARGE SCALE GENOMIC DNA]</scope>
    <source>
        <strain evidence="7 8">F16-60</strain>
    </source>
</reference>
<dbReference type="InterPro" id="IPR006977">
    <property type="entry name" value="Yip1_dom"/>
</dbReference>
<organism evidence="7 8">
    <name type="scientific">Haloglomus irregulare</name>
    <dbReference type="NCBI Taxonomy" id="2234134"/>
    <lineage>
        <taxon>Archaea</taxon>
        <taxon>Methanobacteriati</taxon>
        <taxon>Methanobacteriota</taxon>
        <taxon>Stenosarchaea group</taxon>
        <taxon>Halobacteria</taxon>
        <taxon>Halobacteriales</taxon>
        <taxon>Natronomonadaceae</taxon>
        <taxon>Haloglomus</taxon>
    </lineage>
</organism>
<dbReference type="EMBL" id="QMDX01000020">
    <property type="protein sequence ID" value="TSD08935.1"/>
    <property type="molecule type" value="Genomic_DNA"/>
</dbReference>
<keyword evidence="3 5" id="KW-1133">Transmembrane helix</keyword>
<feature type="domain" description="Yip1" evidence="6">
    <location>
        <begin position="25"/>
        <end position="185"/>
    </location>
</feature>
<accession>A0A554MUX5</accession>
<evidence type="ECO:0000313" key="8">
    <source>
        <dbReference type="Proteomes" id="UP000319894"/>
    </source>
</evidence>
<sequence length="218" mass="22219">MTTWVENPEGGRARGPVGLARAWAEVLVRPRRFFENGVAPGDQAPGLVFAIAVTLVHVVVRGALVPGFFPVYSGRPVVSALFTVVVAGLLVAPVLLHLVGAIQTVLLRPFVPDRAGVSETVQVVAYASAPAVFAALPVPGIRLVAALYGATLLVVGLTVVHETTPARVVAASVVPSVLLFGYVLGGLPAFETLAGVDLVPDPRAGAGNTGPATGSPDG</sequence>
<evidence type="ECO:0000256" key="3">
    <source>
        <dbReference type="ARBA" id="ARBA00022989"/>
    </source>
</evidence>
<keyword evidence="4 5" id="KW-0472">Membrane</keyword>
<feature type="transmembrane region" description="Helical" evidence="5">
    <location>
        <begin position="81"/>
        <end position="102"/>
    </location>
</feature>
<dbReference type="RefSeq" id="WP_144263417.1">
    <property type="nucleotide sequence ID" value="NZ_QMDX01000020.1"/>
</dbReference>
<dbReference type="AlphaFoldDB" id="A0A554MUX5"/>
<gene>
    <name evidence="7" type="ORF">DP107_17530</name>
</gene>
<protein>
    <recommendedName>
        <fullName evidence="6">Yip1 domain-containing protein</fullName>
    </recommendedName>
</protein>
<dbReference type="OrthoDB" id="313310at2157"/>
<dbReference type="Pfam" id="PF04893">
    <property type="entry name" value="Yip1"/>
    <property type="match status" value="1"/>
</dbReference>
<dbReference type="Proteomes" id="UP000319894">
    <property type="component" value="Unassembled WGS sequence"/>
</dbReference>
<proteinExistence type="predicted"/>
<keyword evidence="8" id="KW-1185">Reference proteome</keyword>
<comment type="caution">
    <text evidence="7">The sequence shown here is derived from an EMBL/GenBank/DDBJ whole genome shotgun (WGS) entry which is preliminary data.</text>
</comment>
<evidence type="ECO:0000259" key="6">
    <source>
        <dbReference type="Pfam" id="PF04893"/>
    </source>
</evidence>
<keyword evidence="2 5" id="KW-0812">Transmembrane</keyword>
<evidence type="ECO:0000256" key="2">
    <source>
        <dbReference type="ARBA" id="ARBA00022692"/>
    </source>
</evidence>
<dbReference type="InParanoid" id="A0A554MUX5"/>
<evidence type="ECO:0000313" key="7">
    <source>
        <dbReference type="EMBL" id="TSD08935.1"/>
    </source>
</evidence>
<evidence type="ECO:0000256" key="1">
    <source>
        <dbReference type="ARBA" id="ARBA00004141"/>
    </source>
</evidence>
<feature type="transmembrane region" description="Helical" evidence="5">
    <location>
        <begin position="47"/>
        <end position="69"/>
    </location>
</feature>
<feature type="transmembrane region" description="Helical" evidence="5">
    <location>
        <begin position="168"/>
        <end position="190"/>
    </location>
</feature>
<evidence type="ECO:0000256" key="4">
    <source>
        <dbReference type="ARBA" id="ARBA00023136"/>
    </source>
</evidence>
<comment type="subcellular location">
    <subcellularLocation>
        <location evidence="1">Membrane</location>
        <topology evidence="1">Multi-pass membrane protein</topology>
    </subcellularLocation>
</comment>
<dbReference type="GO" id="GO:0016020">
    <property type="term" value="C:membrane"/>
    <property type="evidence" value="ECO:0007669"/>
    <property type="project" value="UniProtKB-SubCell"/>
</dbReference>
<name>A0A554MUX5_9EURY</name>